<keyword evidence="3" id="KW-1185">Reference proteome</keyword>
<evidence type="ECO:0000256" key="1">
    <source>
        <dbReference type="SAM" id="SignalP"/>
    </source>
</evidence>
<name>A0A6N6RGE2_9FLAO</name>
<feature type="chain" id="PRO_5026932477" description="Outer membrane beta-barrel protein" evidence="1">
    <location>
        <begin position="24"/>
        <end position="233"/>
    </location>
</feature>
<dbReference type="RefSeq" id="WP_151667302.1">
    <property type="nucleotide sequence ID" value="NZ_WBVO01000005.1"/>
</dbReference>
<protein>
    <recommendedName>
        <fullName evidence="4">Outer membrane beta-barrel protein</fullName>
    </recommendedName>
</protein>
<reference evidence="2 3" key="1">
    <citation type="submission" date="2019-09" db="EMBL/GenBank/DDBJ databases">
        <title>Genomes of family Cryomorphaceae.</title>
        <authorList>
            <person name="Bowman J.P."/>
        </authorList>
    </citation>
    <scope>NUCLEOTIDE SEQUENCE [LARGE SCALE GENOMIC DNA]</scope>
    <source>
        <strain evidence="2 3">LMG 25704</strain>
    </source>
</reference>
<accession>A0A6N6RGE2</accession>
<evidence type="ECO:0000313" key="3">
    <source>
        <dbReference type="Proteomes" id="UP000468650"/>
    </source>
</evidence>
<comment type="caution">
    <text evidence="2">The sequence shown here is derived from an EMBL/GenBank/DDBJ whole genome shotgun (WGS) entry which is preliminary data.</text>
</comment>
<dbReference type="Proteomes" id="UP000468650">
    <property type="component" value="Unassembled WGS sequence"/>
</dbReference>
<dbReference type="EMBL" id="WBVO01000005">
    <property type="protein sequence ID" value="KAB2810158.1"/>
    <property type="molecule type" value="Genomic_DNA"/>
</dbReference>
<feature type="signal peptide" evidence="1">
    <location>
        <begin position="1"/>
        <end position="23"/>
    </location>
</feature>
<organism evidence="2 3">
    <name type="scientific">Phaeocystidibacter luteus</name>
    <dbReference type="NCBI Taxonomy" id="911197"/>
    <lineage>
        <taxon>Bacteria</taxon>
        <taxon>Pseudomonadati</taxon>
        <taxon>Bacteroidota</taxon>
        <taxon>Flavobacteriia</taxon>
        <taxon>Flavobacteriales</taxon>
        <taxon>Phaeocystidibacteraceae</taxon>
        <taxon>Phaeocystidibacter</taxon>
    </lineage>
</organism>
<keyword evidence="1" id="KW-0732">Signal</keyword>
<sequence length="233" mass="25732">MKKPIHFLSILCGLIFFSSTSFAQSTLSFGGIYSTPMGEFGRSDIREGGFAQPGFGFQFEAQMQVPALIDEIRIGIYYSYQNNPIDIDALNNGFNEALQGNATAYLQGGGFRPVRVMIGPSYRAELSESFSATFKTGIGMLVANMNPINIQAYDSNNDLIFSDALYFQSDVSFSYLVGFDVDYKLSNYWSVGLFADFSSAKETLYAAFDPGNSINGEQYVAFLNSGIHLRMNM</sequence>
<evidence type="ECO:0000313" key="2">
    <source>
        <dbReference type="EMBL" id="KAB2810158.1"/>
    </source>
</evidence>
<dbReference type="AlphaFoldDB" id="A0A6N6RGE2"/>
<gene>
    <name evidence="2" type="ORF">F8C67_07955</name>
</gene>
<evidence type="ECO:0008006" key="4">
    <source>
        <dbReference type="Google" id="ProtNLM"/>
    </source>
</evidence>
<proteinExistence type="predicted"/>